<dbReference type="InterPro" id="IPR036291">
    <property type="entry name" value="NAD(P)-bd_dom_sf"/>
</dbReference>
<dbReference type="InterPro" id="IPR057326">
    <property type="entry name" value="KR_dom"/>
</dbReference>
<dbReference type="Pfam" id="PF13561">
    <property type="entry name" value="adh_short_C2"/>
    <property type="match status" value="1"/>
</dbReference>
<dbReference type="EMBL" id="JAUSVX010000008">
    <property type="protein sequence ID" value="MDQ0471383.1"/>
    <property type="molecule type" value="Genomic_DNA"/>
</dbReference>
<evidence type="ECO:0000313" key="3">
    <source>
        <dbReference type="EMBL" id="MDQ0471383.1"/>
    </source>
</evidence>
<dbReference type="PANTHER" id="PTHR42760">
    <property type="entry name" value="SHORT-CHAIN DEHYDROGENASES/REDUCTASES FAMILY MEMBER"/>
    <property type="match status" value="1"/>
</dbReference>
<dbReference type="InterPro" id="IPR002347">
    <property type="entry name" value="SDR_fam"/>
</dbReference>
<dbReference type="PRINTS" id="PR00081">
    <property type="entry name" value="GDHRDH"/>
</dbReference>
<dbReference type="PROSITE" id="PS00061">
    <property type="entry name" value="ADH_SHORT"/>
    <property type="match status" value="1"/>
</dbReference>
<dbReference type="Proteomes" id="UP001242480">
    <property type="component" value="Unassembled WGS sequence"/>
</dbReference>
<keyword evidence="4" id="KW-1185">Reference proteome</keyword>
<organism evidence="3 4">
    <name type="scientific">Labrys wisconsinensis</name>
    <dbReference type="NCBI Taxonomy" id="425677"/>
    <lineage>
        <taxon>Bacteria</taxon>
        <taxon>Pseudomonadati</taxon>
        <taxon>Pseudomonadota</taxon>
        <taxon>Alphaproteobacteria</taxon>
        <taxon>Hyphomicrobiales</taxon>
        <taxon>Xanthobacteraceae</taxon>
        <taxon>Labrys</taxon>
    </lineage>
</organism>
<reference evidence="3 4" key="1">
    <citation type="submission" date="2023-07" db="EMBL/GenBank/DDBJ databases">
        <title>Genomic Encyclopedia of Type Strains, Phase IV (KMG-IV): sequencing the most valuable type-strain genomes for metagenomic binning, comparative biology and taxonomic classification.</title>
        <authorList>
            <person name="Goeker M."/>
        </authorList>
    </citation>
    <scope>NUCLEOTIDE SEQUENCE [LARGE SCALE GENOMIC DNA]</scope>
    <source>
        <strain evidence="3 4">DSM 19619</strain>
    </source>
</reference>
<protein>
    <submittedName>
        <fullName evidence="3">NAD(P)-dependent dehydrogenase (Short-subunit alcohol dehydrogenase family)</fullName>
    </submittedName>
</protein>
<dbReference type="CDD" id="cd05233">
    <property type="entry name" value="SDR_c"/>
    <property type="match status" value="1"/>
</dbReference>
<sequence>MSNEHEKSPKDAVLVTGGTTGIGLAISLRFLAEGKDVYTLSRRGEDNVEELEALVKERGLPRPHVLKADVADRARLVEIAGEFEQAGVRLRAVVGSAGINIRELTLAVSDEAIRSILDINLYGLIATFQVFGPLALQRPGSRFIAISSLNAIHGMKLRAPYSAAKAGVAGFVRALAIEWGPLGATVNSIAPGIIETPLTRGYMAAHPERRAAGIAHTPVGRLGSVEDIAHAAVFLASEGASFVNGHTLVVDGGLSAGSSWW</sequence>
<dbReference type="InterPro" id="IPR020904">
    <property type="entry name" value="Sc_DH/Rdtase_CS"/>
</dbReference>
<name>A0ABU0JAT4_9HYPH</name>
<accession>A0ABU0JAT4</accession>
<evidence type="ECO:0000256" key="1">
    <source>
        <dbReference type="ARBA" id="ARBA00006484"/>
    </source>
</evidence>
<proteinExistence type="inferred from homology"/>
<feature type="domain" description="Ketoreductase" evidence="2">
    <location>
        <begin position="11"/>
        <end position="196"/>
    </location>
</feature>
<comment type="caution">
    <text evidence="3">The sequence shown here is derived from an EMBL/GenBank/DDBJ whole genome shotgun (WGS) entry which is preliminary data.</text>
</comment>
<dbReference type="RefSeq" id="WP_307276396.1">
    <property type="nucleotide sequence ID" value="NZ_JAUSVX010000008.1"/>
</dbReference>
<gene>
    <name evidence="3" type="ORF">QO011_004406</name>
</gene>
<dbReference type="Gene3D" id="3.40.50.720">
    <property type="entry name" value="NAD(P)-binding Rossmann-like Domain"/>
    <property type="match status" value="1"/>
</dbReference>
<evidence type="ECO:0000313" key="4">
    <source>
        <dbReference type="Proteomes" id="UP001242480"/>
    </source>
</evidence>
<dbReference type="SUPFAM" id="SSF51735">
    <property type="entry name" value="NAD(P)-binding Rossmann-fold domains"/>
    <property type="match status" value="1"/>
</dbReference>
<dbReference type="SMART" id="SM00822">
    <property type="entry name" value="PKS_KR"/>
    <property type="match status" value="1"/>
</dbReference>
<evidence type="ECO:0000259" key="2">
    <source>
        <dbReference type="SMART" id="SM00822"/>
    </source>
</evidence>
<comment type="similarity">
    <text evidence="1">Belongs to the short-chain dehydrogenases/reductases (SDR) family.</text>
</comment>
<dbReference type="PANTHER" id="PTHR42760:SF40">
    <property type="entry name" value="3-OXOACYL-[ACYL-CARRIER-PROTEIN] REDUCTASE, CHLOROPLASTIC"/>
    <property type="match status" value="1"/>
</dbReference>